<comment type="caution">
    <text evidence="2">The sequence shown here is derived from an EMBL/GenBank/DDBJ whole genome shotgun (WGS) entry which is preliminary data.</text>
</comment>
<evidence type="ECO:0000259" key="1">
    <source>
        <dbReference type="Pfam" id="PF12728"/>
    </source>
</evidence>
<name>A0A0F8ZBU4_9ZZZZ</name>
<dbReference type="GO" id="GO:0003677">
    <property type="term" value="F:DNA binding"/>
    <property type="evidence" value="ECO:0007669"/>
    <property type="project" value="InterPro"/>
</dbReference>
<dbReference type="InterPro" id="IPR010093">
    <property type="entry name" value="SinI_DNA-bd"/>
</dbReference>
<sequence length="73" mass="8174">MSSEIMDVEALAAYLRIPRWSVYRLAAAGRLPGAKVGRHWRFHKALVDEWLIANGRKNLARHEQSGPAPRPGA</sequence>
<proteinExistence type="predicted"/>
<gene>
    <name evidence="2" type="ORF">LCGC14_2989290</name>
</gene>
<reference evidence="2" key="1">
    <citation type="journal article" date="2015" name="Nature">
        <title>Complex archaea that bridge the gap between prokaryotes and eukaryotes.</title>
        <authorList>
            <person name="Spang A."/>
            <person name="Saw J.H."/>
            <person name="Jorgensen S.L."/>
            <person name="Zaremba-Niedzwiedzka K."/>
            <person name="Martijn J."/>
            <person name="Lind A.E."/>
            <person name="van Eijk R."/>
            <person name="Schleper C."/>
            <person name="Guy L."/>
            <person name="Ettema T.J."/>
        </authorList>
    </citation>
    <scope>NUCLEOTIDE SEQUENCE</scope>
</reference>
<protein>
    <recommendedName>
        <fullName evidence="1">Helix-turn-helix domain-containing protein</fullName>
    </recommendedName>
</protein>
<feature type="domain" description="Helix-turn-helix" evidence="1">
    <location>
        <begin position="6"/>
        <end position="51"/>
    </location>
</feature>
<evidence type="ECO:0000313" key="2">
    <source>
        <dbReference type="EMBL" id="KKK63934.1"/>
    </source>
</evidence>
<organism evidence="2">
    <name type="scientific">marine sediment metagenome</name>
    <dbReference type="NCBI Taxonomy" id="412755"/>
    <lineage>
        <taxon>unclassified sequences</taxon>
        <taxon>metagenomes</taxon>
        <taxon>ecological metagenomes</taxon>
    </lineage>
</organism>
<dbReference type="EMBL" id="LAZR01061263">
    <property type="protein sequence ID" value="KKK63934.1"/>
    <property type="molecule type" value="Genomic_DNA"/>
</dbReference>
<dbReference type="InterPro" id="IPR041657">
    <property type="entry name" value="HTH_17"/>
</dbReference>
<dbReference type="AlphaFoldDB" id="A0A0F8ZBU4"/>
<dbReference type="NCBIfam" id="TIGR01764">
    <property type="entry name" value="excise"/>
    <property type="match status" value="1"/>
</dbReference>
<dbReference type="Pfam" id="PF12728">
    <property type="entry name" value="HTH_17"/>
    <property type="match status" value="1"/>
</dbReference>
<accession>A0A0F8ZBU4</accession>